<organism evidence="2 3">
    <name type="scientific">candidate division WWE3 bacterium</name>
    <dbReference type="NCBI Taxonomy" id="2053526"/>
    <lineage>
        <taxon>Bacteria</taxon>
        <taxon>Katanobacteria</taxon>
    </lineage>
</organism>
<evidence type="ECO:0000313" key="2">
    <source>
        <dbReference type="EMBL" id="MCA9390095.1"/>
    </source>
</evidence>
<reference evidence="2" key="1">
    <citation type="submission" date="2020-04" db="EMBL/GenBank/DDBJ databases">
        <authorList>
            <person name="Zhang T."/>
        </authorList>
    </citation>
    <scope>NUCLEOTIDE SEQUENCE</scope>
    <source>
        <strain evidence="2">HKST-UBA01</strain>
    </source>
</reference>
<keyword evidence="1" id="KW-1133">Transmembrane helix</keyword>
<accession>A0A955LGD2</accession>
<keyword evidence="1" id="KW-0812">Transmembrane</keyword>
<dbReference type="EMBL" id="JAGQKX010000030">
    <property type="protein sequence ID" value="MCA9390095.1"/>
    <property type="molecule type" value="Genomic_DNA"/>
</dbReference>
<dbReference type="AlphaFoldDB" id="A0A955LGD2"/>
<feature type="transmembrane region" description="Helical" evidence="1">
    <location>
        <begin position="89"/>
        <end position="116"/>
    </location>
</feature>
<dbReference type="Proteomes" id="UP000701698">
    <property type="component" value="Unassembled WGS sequence"/>
</dbReference>
<name>A0A955LGD2_UNCKA</name>
<comment type="caution">
    <text evidence="2">The sequence shown here is derived from an EMBL/GenBank/DDBJ whole genome shotgun (WGS) entry which is preliminary data.</text>
</comment>
<evidence type="ECO:0000256" key="1">
    <source>
        <dbReference type="SAM" id="Phobius"/>
    </source>
</evidence>
<protein>
    <recommendedName>
        <fullName evidence="4">Transmembrane protein</fullName>
    </recommendedName>
</protein>
<evidence type="ECO:0000313" key="3">
    <source>
        <dbReference type="Proteomes" id="UP000701698"/>
    </source>
</evidence>
<evidence type="ECO:0008006" key="4">
    <source>
        <dbReference type="Google" id="ProtNLM"/>
    </source>
</evidence>
<feature type="transmembrane region" description="Helical" evidence="1">
    <location>
        <begin position="137"/>
        <end position="160"/>
    </location>
</feature>
<reference evidence="2" key="2">
    <citation type="journal article" date="2021" name="Microbiome">
        <title>Successional dynamics and alternative stable states in a saline activated sludge microbial community over 9 years.</title>
        <authorList>
            <person name="Wang Y."/>
            <person name="Ye J."/>
            <person name="Ju F."/>
            <person name="Liu L."/>
            <person name="Boyd J.A."/>
            <person name="Deng Y."/>
            <person name="Parks D.H."/>
            <person name="Jiang X."/>
            <person name="Yin X."/>
            <person name="Woodcroft B.J."/>
            <person name="Tyson G.W."/>
            <person name="Hugenholtz P."/>
            <person name="Polz M.F."/>
            <person name="Zhang T."/>
        </authorList>
    </citation>
    <scope>NUCLEOTIDE SEQUENCE</scope>
    <source>
        <strain evidence="2">HKST-UBA01</strain>
    </source>
</reference>
<gene>
    <name evidence="2" type="ORF">KC571_01715</name>
</gene>
<sequence>MKQIAKTLFLSLLVFGFAAGLNLLSPTIIEAQQCISSSVCPGPNWNTTAPNACVAPCGGGTNCCVPAASTPPALDCSNVNPLFYPECTFFVIGQLVVGLVGGLILIGALLLLYSFVHASFLYLTGGDDKNKTQKARATIGWSIVGLIGLTTVFAIFRFIVAAVPGLDRFIIFG</sequence>
<proteinExistence type="predicted"/>
<keyword evidence="1" id="KW-0472">Membrane</keyword>